<gene>
    <name evidence="1" type="ORF">MFLAVUS_005050</name>
</gene>
<sequence length="106" mass="12321">MENDGSKLYKKYVKDEKMFADELKRMSFGLSSILDLVDCCPEDQRSVIGEEIWNQLCNKYYNRYQIHLDSLQPKLEETLVIVETFILGSTVVKFGALCDFTITRNP</sequence>
<comment type="caution">
    <text evidence="1">The sequence shown here is derived from an EMBL/GenBank/DDBJ whole genome shotgun (WGS) entry which is preliminary data.</text>
</comment>
<proteinExistence type="predicted"/>
<keyword evidence="2" id="KW-1185">Reference proteome</keyword>
<protein>
    <submittedName>
        <fullName evidence="1">Uncharacterized protein</fullName>
    </submittedName>
</protein>
<accession>A0ABP9YXQ7</accession>
<organism evidence="1 2">
    <name type="scientific">Mucor flavus</name>
    <dbReference type="NCBI Taxonomy" id="439312"/>
    <lineage>
        <taxon>Eukaryota</taxon>
        <taxon>Fungi</taxon>
        <taxon>Fungi incertae sedis</taxon>
        <taxon>Mucoromycota</taxon>
        <taxon>Mucoromycotina</taxon>
        <taxon>Mucoromycetes</taxon>
        <taxon>Mucorales</taxon>
        <taxon>Mucorineae</taxon>
        <taxon>Mucoraceae</taxon>
        <taxon>Mucor</taxon>
    </lineage>
</organism>
<name>A0ABP9YXQ7_9FUNG</name>
<evidence type="ECO:0000313" key="2">
    <source>
        <dbReference type="Proteomes" id="UP001473302"/>
    </source>
</evidence>
<dbReference type="Proteomes" id="UP001473302">
    <property type="component" value="Unassembled WGS sequence"/>
</dbReference>
<dbReference type="EMBL" id="BAABUK010000010">
    <property type="protein sequence ID" value="GAA5811610.1"/>
    <property type="molecule type" value="Genomic_DNA"/>
</dbReference>
<evidence type="ECO:0000313" key="1">
    <source>
        <dbReference type="EMBL" id="GAA5811610.1"/>
    </source>
</evidence>
<reference evidence="1 2" key="1">
    <citation type="submission" date="2024-04" db="EMBL/GenBank/DDBJ databases">
        <title>genome sequences of Mucor flavus KT1a and Helicostylum pulchrum KT1b strains isolated from the surface of a dry-aged beef.</title>
        <authorList>
            <person name="Toyotome T."/>
            <person name="Hosono M."/>
            <person name="Torimaru M."/>
            <person name="Fukuda K."/>
            <person name="Mikami N."/>
        </authorList>
    </citation>
    <scope>NUCLEOTIDE SEQUENCE [LARGE SCALE GENOMIC DNA]</scope>
    <source>
        <strain evidence="1 2">KT1a</strain>
    </source>
</reference>